<feature type="compositionally biased region" description="Basic residues" evidence="1">
    <location>
        <begin position="220"/>
        <end position="230"/>
    </location>
</feature>
<feature type="region of interest" description="Disordered" evidence="1">
    <location>
        <begin position="182"/>
        <end position="249"/>
    </location>
</feature>
<evidence type="ECO:0000313" key="2">
    <source>
        <dbReference type="EMBL" id="RPB22625.1"/>
    </source>
</evidence>
<gene>
    <name evidence="2" type="ORF">L211DRAFT_884376</name>
</gene>
<dbReference type="InParanoid" id="A0A3N4LX44"/>
<protein>
    <submittedName>
        <fullName evidence="2">Uncharacterized protein</fullName>
    </submittedName>
</protein>
<dbReference type="AlphaFoldDB" id="A0A3N4LX44"/>
<organism evidence="2 3">
    <name type="scientific">Terfezia boudieri ATCC MYA-4762</name>
    <dbReference type="NCBI Taxonomy" id="1051890"/>
    <lineage>
        <taxon>Eukaryota</taxon>
        <taxon>Fungi</taxon>
        <taxon>Dikarya</taxon>
        <taxon>Ascomycota</taxon>
        <taxon>Pezizomycotina</taxon>
        <taxon>Pezizomycetes</taxon>
        <taxon>Pezizales</taxon>
        <taxon>Pezizaceae</taxon>
        <taxon>Terfezia</taxon>
    </lineage>
</organism>
<sequence length="317" mass="35989">MEELRSSAITLFQSARSHQHAHLLVFVLSSETAISPESENFLPAIIPQLTVSSIKALGKGSSKALLEFDDEEGVRRRRQFALEEATKWHMVPEFGGNGPRALLQAWSNMEKSRKEWTGKDVWDHHVSQQERLGRGTWSKRWLIGGKSYRDPDKRHCNPGQLSDGHLGGFDFTYEEAEMRSSRWSPLRRKGSKGSVAQDVARSEARMESIQNGEESENEVKRRKNARNGKKPRLEGHLTLGDLGEELGEGLDEPMAPRKFEESMRMHYRLPLIIATTWSRIRKKKTIPVPIARTLQIPEGCGEEHEDQGLRGVCTSVR</sequence>
<dbReference type="Proteomes" id="UP000267821">
    <property type="component" value="Unassembled WGS sequence"/>
</dbReference>
<keyword evidence="3" id="KW-1185">Reference proteome</keyword>
<name>A0A3N4LX44_9PEZI</name>
<accession>A0A3N4LX44</accession>
<reference evidence="2 3" key="1">
    <citation type="journal article" date="2018" name="Nat. Ecol. Evol.">
        <title>Pezizomycetes genomes reveal the molecular basis of ectomycorrhizal truffle lifestyle.</title>
        <authorList>
            <person name="Murat C."/>
            <person name="Payen T."/>
            <person name="Noel B."/>
            <person name="Kuo A."/>
            <person name="Morin E."/>
            <person name="Chen J."/>
            <person name="Kohler A."/>
            <person name="Krizsan K."/>
            <person name="Balestrini R."/>
            <person name="Da Silva C."/>
            <person name="Montanini B."/>
            <person name="Hainaut M."/>
            <person name="Levati E."/>
            <person name="Barry K.W."/>
            <person name="Belfiori B."/>
            <person name="Cichocki N."/>
            <person name="Clum A."/>
            <person name="Dockter R.B."/>
            <person name="Fauchery L."/>
            <person name="Guy J."/>
            <person name="Iotti M."/>
            <person name="Le Tacon F."/>
            <person name="Lindquist E.A."/>
            <person name="Lipzen A."/>
            <person name="Malagnac F."/>
            <person name="Mello A."/>
            <person name="Molinier V."/>
            <person name="Miyauchi S."/>
            <person name="Poulain J."/>
            <person name="Riccioni C."/>
            <person name="Rubini A."/>
            <person name="Sitrit Y."/>
            <person name="Splivallo R."/>
            <person name="Traeger S."/>
            <person name="Wang M."/>
            <person name="Zifcakova L."/>
            <person name="Wipf D."/>
            <person name="Zambonelli A."/>
            <person name="Paolocci F."/>
            <person name="Nowrousian M."/>
            <person name="Ottonello S."/>
            <person name="Baldrian P."/>
            <person name="Spatafora J.W."/>
            <person name="Henrissat B."/>
            <person name="Nagy L.G."/>
            <person name="Aury J.M."/>
            <person name="Wincker P."/>
            <person name="Grigoriev I.V."/>
            <person name="Bonfante P."/>
            <person name="Martin F.M."/>
        </authorList>
    </citation>
    <scope>NUCLEOTIDE SEQUENCE [LARGE SCALE GENOMIC DNA]</scope>
    <source>
        <strain evidence="2 3">ATCC MYA-4762</strain>
    </source>
</reference>
<proteinExistence type="predicted"/>
<evidence type="ECO:0000256" key="1">
    <source>
        <dbReference type="SAM" id="MobiDB-lite"/>
    </source>
</evidence>
<dbReference type="OrthoDB" id="6077919at2759"/>
<evidence type="ECO:0000313" key="3">
    <source>
        <dbReference type="Proteomes" id="UP000267821"/>
    </source>
</evidence>
<dbReference type="EMBL" id="ML121550">
    <property type="protein sequence ID" value="RPB22625.1"/>
    <property type="molecule type" value="Genomic_DNA"/>
</dbReference>